<feature type="region of interest" description="Disordered" evidence="1">
    <location>
        <begin position="115"/>
        <end position="172"/>
    </location>
</feature>
<dbReference type="EMBL" id="VCKW01000053">
    <property type="protein sequence ID" value="TMR02210.1"/>
    <property type="molecule type" value="Genomic_DNA"/>
</dbReference>
<accession>A0A5C4JEE5</accession>
<gene>
    <name evidence="2" type="ORF">ETD83_12995</name>
</gene>
<protein>
    <submittedName>
        <fullName evidence="2">Uncharacterized protein</fullName>
    </submittedName>
</protein>
<keyword evidence="3" id="KW-1185">Reference proteome</keyword>
<feature type="compositionally biased region" description="Basic and acidic residues" evidence="1">
    <location>
        <begin position="143"/>
        <end position="160"/>
    </location>
</feature>
<evidence type="ECO:0000313" key="2">
    <source>
        <dbReference type="EMBL" id="TMR02210.1"/>
    </source>
</evidence>
<dbReference type="OrthoDB" id="3373298at2"/>
<name>A0A5C4JEE5_9ACTN</name>
<proteinExistence type="predicted"/>
<evidence type="ECO:0000256" key="1">
    <source>
        <dbReference type="SAM" id="MobiDB-lite"/>
    </source>
</evidence>
<comment type="caution">
    <text evidence="2">The sequence shown here is derived from an EMBL/GenBank/DDBJ whole genome shotgun (WGS) entry which is preliminary data.</text>
</comment>
<reference evidence="2 3" key="1">
    <citation type="submission" date="2019-05" db="EMBL/GenBank/DDBJ databases">
        <title>Draft genome sequence of Actinomadura sp. 14C53.</title>
        <authorList>
            <person name="Saricaoglu S."/>
            <person name="Isik K."/>
        </authorList>
    </citation>
    <scope>NUCLEOTIDE SEQUENCE [LARGE SCALE GENOMIC DNA]</scope>
    <source>
        <strain evidence="2 3">14C53</strain>
    </source>
</reference>
<organism evidence="2 3">
    <name type="scientific">Actinomadura soli</name>
    <dbReference type="NCBI Taxonomy" id="2508997"/>
    <lineage>
        <taxon>Bacteria</taxon>
        <taxon>Bacillati</taxon>
        <taxon>Actinomycetota</taxon>
        <taxon>Actinomycetes</taxon>
        <taxon>Streptosporangiales</taxon>
        <taxon>Thermomonosporaceae</taxon>
        <taxon>Actinomadura</taxon>
    </lineage>
</organism>
<dbReference type="Proteomes" id="UP000309174">
    <property type="component" value="Unassembled WGS sequence"/>
</dbReference>
<dbReference type="RefSeq" id="WP_138645357.1">
    <property type="nucleotide sequence ID" value="NZ_VCKW01000053.1"/>
</dbReference>
<evidence type="ECO:0000313" key="3">
    <source>
        <dbReference type="Proteomes" id="UP000309174"/>
    </source>
</evidence>
<sequence>MGLRARLLRFAHARPRAFVITAPGSTRTRLFVEAELRRRGGRPVASPAAAAMLVVCGRPGADLMAAVHTVWEDMPGPRSLVRLDETASADDVAAGLDLAARELADVDAQWADARARRDRGPWSPAGEDDHMFGSAHHHSASSEPDHNDHGDHGGGHEHHMGAPMGLPMAGRAPDRDGLKLDVLHIPLGPALSDWPAGLVLDLTLQGDVIQAAEALTTGGSATGPPFWEEPWLRAAAGEPVTTGEAERRRAACHLDSVGRLLAVAGWDNAADQARVLRDRLISGEPGRDLAPRITGFTRRAGRSRVLRWMLRDVGVIDPELAERHQLTGPPARRLADASARLSGWLDEVGAAMERLDDPAPLRETEGPRGPVGGRPGAAVLALLPGLLDGAELAAARLTVASLDPGLDQIAVLSGTTDGRPGG</sequence>
<dbReference type="AlphaFoldDB" id="A0A5C4JEE5"/>